<accession>A0AAJ0HRW8</accession>
<evidence type="ECO:0000313" key="3">
    <source>
        <dbReference type="EMBL" id="KAK3360258.1"/>
    </source>
</evidence>
<keyword evidence="4" id="KW-1185">Reference proteome</keyword>
<dbReference type="Proteomes" id="UP001275084">
    <property type="component" value="Unassembled WGS sequence"/>
</dbReference>
<feature type="compositionally biased region" description="Basic and acidic residues" evidence="2">
    <location>
        <begin position="241"/>
        <end position="263"/>
    </location>
</feature>
<reference evidence="3" key="1">
    <citation type="journal article" date="2023" name="Mol. Phylogenet. Evol.">
        <title>Genome-scale phylogeny and comparative genomics of the fungal order Sordariales.</title>
        <authorList>
            <person name="Hensen N."/>
            <person name="Bonometti L."/>
            <person name="Westerberg I."/>
            <person name="Brannstrom I.O."/>
            <person name="Guillou S."/>
            <person name="Cros-Aarteil S."/>
            <person name="Calhoun S."/>
            <person name="Haridas S."/>
            <person name="Kuo A."/>
            <person name="Mondo S."/>
            <person name="Pangilinan J."/>
            <person name="Riley R."/>
            <person name="LaButti K."/>
            <person name="Andreopoulos B."/>
            <person name="Lipzen A."/>
            <person name="Chen C."/>
            <person name="Yan M."/>
            <person name="Daum C."/>
            <person name="Ng V."/>
            <person name="Clum A."/>
            <person name="Steindorff A."/>
            <person name="Ohm R.A."/>
            <person name="Martin F."/>
            <person name="Silar P."/>
            <person name="Natvig D.O."/>
            <person name="Lalanne C."/>
            <person name="Gautier V."/>
            <person name="Ament-Velasquez S.L."/>
            <person name="Kruys A."/>
            <person name="Hutchinson M.I."/>
            <person name="Powell A.J."/>
            <person name="Barry K."/>
            <person name="Miller A.N."/>
            <person name="Grigoriev I.V."/>
            <person name="Debuchy R."/>
            <person name="Gladieux P."/>
            <person name="Hiltunen Thoren M."/>
            <person name="Johannesson H."/>
        </authorList>
    </citation>
    <scope>NUCLEOTIDE SEQUENCE</scope>
    <source>
        <strain evidence="3">CBS 955.72</strain>
    </source>
</reference>
<evidence type="ECO:0000313" key="4">
    <source>
        <dbReference type="Proteomes" id="UP001275084"/>
    </source>
</evidence>
<feature type="compositionally biased region" description="Acidic residues" evidence="2">
    <location>
        <begin position="330"/>
        <end position="344"/>
    </location>
</feature>
<feature type="coiled-coil region" evidence="1">
    <location>
        <begin position="1"/>
        <end position="41"/>
    </location>
</feature>
<feature type="compositionally biased region" description="Acidic residues" evidence="2">
    <location>
        <begin position="312"/>
        <end position="322"/>
    </location>
</feature>
<evidence type="ECO:0000256" key="1">
    <source>
        <dbReference type="SAM" id="Coils"/>
    </source>
</evidence>
<reference evidence="3" key="2">
    <citation type="submission" date="2023-06" db="EMBL/GenBank/DDBJ databases">
        <authorList>
            <consortium name="Lawrence Berkeley National Laboratory"/>
            <person name="Haridas S."/>
            <person name="Hensen N."/>
            <person name="Bonometti L."/>
            <person name="Westerberg I."/>
            <person name="Brannstrom I.O."/>
            <person name="Guillou S."/>
            <person name="Cros-Aarteil S."/>
            <person name="Calhoun S."/>
            <person name="Kuo A."/>
            <person name="Mondo S."/>
            <person name="Pangilinan J."/>
            <person name="Riley R."/>
            <person name="Labutti K."/>
            <person name="Andreopoulos B."/>
            <person name="Lipzen A."/>
            <person name="Chen C."/>
            <person name="Yanf M."/>
            <person name="Daum C."/>
            <person name="Ng V."/>
            <person name="Clum A."/>
            <person name="Steindorff A."/>
            <person name="Ohm R."/>
            <person name="Martin F."/>
            <person name="Silar P."/>
            <person name="Natvig D."/>
            <person name="Lalanne C."/>
            <person name="Gautier V."/>
            <person name="Ament-Velasquez S.L."/>
            <person name="Kruys A."/>
            <person name="Hutchinson M.I."/>
            <person name="Powell A.J."/>
            <person name="Barry K."/>
            <person name="Miller A.N."/>
            <person name="Grigoriev I.V."/>
            <person name="Debuchy R."/>
            <person name="Gladieux P."/>
            <person name="Thoren M.H."/>
            <person name="Johannesson H."/>
        </authorList>
    </citation>
    <scope>NUCLEOTIDE SEQUENCE</scope>
    <source>
        <strain evidence="3">CBS 955.72</strain>
    </source>
</reference>
<feature type="region of interest" description="Disordered" evidence="2">
    <location>
        <begin position="229"/>
        <end position="364"/>
    </location>
</feature>
<keyword evidence="1" id="KW-0175">Coiled coil</keyword>
<dbReference type="AlphaFoldDB" id="A0AAJ0HRW8"/>
<gene>
    <name evidence="3" type="ORF">B0T25DRAFT_535218</name>
</gene>
<proteinExistence type="predicted"/>
<sequence length="364" mass="42192">MDWMEEKKEFERRQLEDAQKIKALKQKLREAEDHLGNYVDHLHGAEHDLRKTRKDLYRAEADLNYCRITSNDLLHEYLRNHRAQTEQVRATSEKFRETEITMARYRGVIRRLVDHNNKLRRQLAQPVFPAEFNSPMPQTLSQPSLSLASVVTVVSVEPSDSAVVEAPPCATRGLQLSPQTKLEFGGSQSEFRQPDLVCEDFNPQHRYENSESEFDDAEPEARCPIRSEFVQYPGENEQESEDSKPEVRCGMREEFKQHPRASEQENADLESGGELLGQRQEIKHHGDSELEEEELELEDADFEPKDEGFEPKDEDVDADDEYFEPKDKEFEQEDEDFESQDEDVSLNAWDVLTPTGSRGSWLGD</sequence>
<protein>
    <submittedName>
        <fullName evidence="3">Uncharacterized protein</fullName>
    </submittedName>
</protein>
<feature type="compositionally biased region" description="Acidic residues" evidence="2">
    <location>
        <begin position="289"/>
        <end position="301"/>
    </location>
</feature>
<feature type="compositionally biased region" description="Basic and acidic residues" evidence="2">
    <location>
        <begin position="302"/>
        <end position="311"/>
    </location>
</feature>
<dbReference type="EMBL" id="JAUIQD010000002">
    <property type="protein sequence ID" value="KAK3360258.1"/>
    <property type="molecule type" value="Genomic_DNA"/>
</dbReference>
<organism evidence="3 4">
    <name type="scientific">Lasiosphaeria hispida</name>
    <dbReference type="NCBI Taxonomy" id="260671"/>
    <lineage>
        <taxon>Eukaryota</taxon>
        <taxon>Fungi</taxon>
        <taxon>Dikarya</taxon>
        <taxon>Ascomycota</taxon>
        <taxon>Pezizomycotina</taxon>
        <taxon>Sordariomycetes</taxon>
        <taxon>Sordariomycetidae</taxon>
        <taxon>Sordariales</taxon>
        <taxon>Lasiosphaeriaceae</taxon>
        <taxon>Lasiosphaeria</taxon>
    </lineage>
</organism>
<name>A0AAJ0HRW8_9PEZI</name>
<evidence type="ECO:0000256" key="2">
    <source>
        <dbReference type="SAM" id="MobiDB-lite"/>
    </source>
</evidence>
<comment type="caution">
    <text evidence="3">The sequence shown here is derived from an EMBL/GenBank/DDBJ whole genome shotgun (WGS) entry which is preliminary data.</text>
</comment>